<feature type="signal peptide" evidence="1">
    <location>
        <begin position="1"/>
        <end position="29"/>
    </location>
</feature>
<dbReference type="InterPro" id="IPR044060">
    <property type="entry name" value="Bacterial_rp_domain"/>
</dbReference>
<feature type="domain" description="Bacterial repeat" evidence="2">
    <location>
        <begin position="631"/>
        <end position="695"/>
    </location>
</feature>
<evidence type="ECO:0000313" key="4">
    <source>
        <dbReference type="Proteomes" id="UP000221015"/>
    </source>
</evidence>
<proteinExistence type="predicted"/>
<sequence length="1304" mass="142409">MKQGKLIRRAVSAALAGCMMFTLSAPALAESTDALMQLSTGSYRSSSLLSEENSFPTTIKVNGKPVTEANISSILGSENTGKLSYDGVTNTLKSNGRIKGDLTIDAPGVNIELCNSTSGEAAVSGKLTVTNAQDVKVTAQSYVAVLGDVEISCDGKVEITSEESPTVAGDVTVKQASTVAISGESYGYHIVRGDVTIACPATVVIQNHGTGGMASSIVYSGGKYVYSDTVDGTPVDPSGKPIDAKANAVYITPKMYYTINSNDTAVIIKVDDTEAGKARPGQTIKAWAPNKDGWEFENWEATGIDLGKQVNKNWITFKMPESNVTLNPHYAKLHAIEVVNGTADITSAKEGTKVTVTADDRPGYVFDHWESEQIRLTTSEATNPSLTFAMPDEDVVLKAVPKTLYTITVEGGTVNNAVSARVKSGDPVTVVPEDKGADWKFIEWEVINAPENFSIDTSNPALQFNMPVGNVTLKAVQMRYRTITVNNGLGQTVKTDALRGETYTFTADKLEGQRFDYWEVTDPDGTRKLMDETINITVPKGNITLTAHYKTLYTITVDGETIGTAAVGDTVHIKADLPEDRKFSHWKGNVSLNGHEEDSEFDLVITEEKNVELTSVTTQRYYIIIIDANGETKTEAEAGNTYNIKAAGRDGWDFTGWVVDNADVVSQLDLTKADNQGFVMPAGTDVTITATYKKQRTVTVIGGTVNSTDSVTALREETVEIKAEYDPYEKKFDHWEVKGPKGWDLEDDQKTNPEFTLTVPKGNVTLTAVYNDYHNITVEGGYATPDRAIAGTQITLTPNLPDDQEFDYWYSTDINLREDQRGNPNLTFKMRDFDIKITAVPKQLYFVDLEDADTTANGEDTRVEVKTGKEVVLVAPEREGFRFNHWEVTSGTVGLIDADKTTAYFTMKSENVRIKAIYDEYHTITMVDGKGTAYDADGKEITSAVVGDKITIVAKDRDSHEFNHWEIDPDNVILEDPNADKTAFTMPDEPVSVEAKYKHLQSITMNHGTAYDEDFSETDIAKAKQTITIKAEDRYADGLVFDHWAVDTDNVILADEYDEKTTFEMVNGAVELTAHYKARVTVFSVPAKFEEGIGEHSDETWEKVGKTATITAKIDEETFPGMEFDYWEVIPTDLDIGDIHSPTISFEVPECEVKLVAHWKASGMNPIVDPDEDLDPGFGVEPESSDGGAGAAGAIVVGAALGGAAIWGGYEIATRVILNDLLPEGAAIPANRGQLALLIWTEKGKPEPAAQPAFADITDAEQAKAAQWCVEQGLLDAREGKFESDGWMPKFKTIEIWNKAFPKK</sequence>
<feature type="domain" description="Bacterial repeat" evidence="2">
    <location>
        <begin position="482"/>
        <end position="550"/>
    </location>
</feature>
<evidence type="ECO:0000313" key="3">
    <source>
        <dbReference type="EMBL" id="PLK28838.1"/>
    </source>
</evidence>
<feature type="chain" id="PRO_5014336998" description="Bacterial repeat domain-containing protein" evidence="1">
    <location>
        <begin position="30"/>
        <end position="1304"/>
    </location>
</feature>
<reference evidence="3 4" key="1">
    <citation type="journal article" date="2017" name="Front. Microbiol.">
        <title>New Insights into the Diversity of the Genus Faecalibacterium.</title>
        <authorList>
            <person name="Benevides L."/>
            <person name="Burman S."/>
            <person name="Martin R."/>
            <person name="Robert V."/>
            <person name="Thomas M."/>
            <person name="Miquel S."/>
            <person name="Chain F."/>
            <person name="Sokol H."/>
            <person name="Bermudez-Humaran L.G."/>
            <person name="Morrison M."/>
            <person name="Langella P."/>
            <person name="Azevedo V.A."/>
            <person name="Chatel J.M."/>
            <person name="Soares S."/>
        </authorList>
    </citation>
    <scope>NUCLEOTIDE SEQUENCE [LARGE SCALE GENOMIC DNA]</scope>
    <source>
        <strain evidence="3 4">CNCM I 4542</strain>
    </source>
</reference>
<dbReference type="Proteomes" id="UP000221015">
    <property type="component" value="Unassembled WGS sequence"/>
</dbReference>
<organism evidence="3 4">
    <name type="scientific">Faecalibacterium prausnitzii</name>
    <dbReference type="NCBI Taxonomy" id="853"/>
    <lineage>
        <taxon>Bacteria</taxon>
        <taxon>Bacillati</taxon>
        <taxon>Bacillota</taxon>
        <taxon>Clostridia</taxon>
        <taxon>Eubacteriales</taxon>
        <taxon>Oscillospiraceae</taxon>
        <taxon>Faecalibacterium</taxon>
    </lineage>
</organism>
<feature type="domain" description="Bacterial repeat" evidence="2">
    <location>
        <begin position="274"/>
        <end position="331"/>
    </location>
</feature>
<comment type="caution">
    <text evidence="3">The sequence shown here is derived from an EMBL/GenBank/DDBJ whole genome shotgun (WGS) entry which is preliminary data.</text>
</comment>
<evidence type="ECO:0000259" key="2">
    <source>
        <dbReference type="Pfam" id="PF18998"/>
    </source>
</evidence>
<dbReference type="EMBL" id="NMTS02000069">
    <property type="protein sequence ID" value="PLK28838.1"/>
    <property type="molecule type" value="Genomic_DNA"/>
</dbReference>
<feature type="domain" description="Bacterial repeat" evidence="2">
    <location>
        <begin position="700"/>
        <end position="771"/>
    </location>
</feature>
<name>A0A2J4JLV1_9FIRM</name>
<protein>
    <recommendedName>
        <fullName evidence="2">Bacterial repeat domain-containing protein</fullName>
    </recommendedName>
</protein>
<evidence type="ECO:0000256" key="1">
    <source>
        <dbReference type="SAM" id="SignalP"/>
    </source>
</evidence>
<dbReference type="RefSeq" id="WP_097781451.1">
    <property type="nucleotide sequence ID" value="NZ_NMTS02000069.1"/>
</dbReference>
<feature type="domain" description="Bacterial repeat" evidence="2">
    <location>
        <begin position="1023"/>
        <end position="1078"/>
    </location>
</feature>
<accession>A0A2J4JLV1</accession>
<feature type="domain" description="Bacterial repeat" evidence="2">
    <location>
        <begin position="930"/>
        <end position="999"/>
    </location>
</feature>
<gene>
    <name evidence="3" type="ORF">CGS50_011225</name>
</gene>
<keyword evidence="1" id="KW-0732">Signal</keyword>
<feature type="domain" description="Bacterial repeat" evidence="2">
    <location>
        <begin position="855"/>
        <end position="919"/>
    </location>
</feature>
<dbReference type="Pfam" id="PF18998">
    <property type="entry name" value="Flg_new_2"/>
    <property type="match status" value="8"/>
</dbReference>
<feature type="domain" description="Bacterial repeat" evidence="2">
    <location>
        <begin position="340"/>
        <end position="399"/>
    </location>
</feature>